<dbReference type="PANTHER" id="PTHR10584:SF166">
    <property type="entry name" value="RIBOKINASE"/>
    <property type="match status" value="1"/>
</dbReference>
<dbReference type="EMBL" id="VMNX01000002">
    <property type="protein sequence ID" value="MPY47396.1"/>
    <property type="molecule type" value="Genomic_DNA"/>
</dbReference>
<dbReference type="InterPro" id="IPR011611">
    <property type="entry name" value="PfkB_dom"/>
</dbReference>
<gene>
    <name evidence="4" type="ORF">FPZ41_01825</name>
</gene>
<organism evidence="4 5">
    <name type="scientific">Streptomyces acidicola</name>
    <dbReference type="NCBI Taxonomy" id="2596892"/>
    <lineage>
        <taxon>Bacteria</taxon>
        <taxon>Bacillati</taxon>
        <taxon>Actinomycetota</taxon>
        <taxon>Actinomycetes</taxon>
        <taxon>Kitasatosporales</taxon>
        <taxon>Streptomycetaceae</taxon>
        <taxon>Streptomyces</taxon>
    </lineage>
</organism>
<evidence type="ECO:0000256" key="2">
    <source>
        <dbReference type="ARBA" id="ARBA00022777"/>
    </source>
</evidence>
<dbReference type="GO" id="GO:0016301">
    <property type="term" value="F:kinase activity"/>
    <property type="evidence" value="ECO:0007669"/>
    <property type="project" value="UniProtKB-KW"/>
</dbReference>
<evidence type="ECO:0000313" key="4">
    <source>
        <dbReference type="EMBL" id="MPY47396.1"/>
    </source>
</evidence>
<dbReference type="Gene3D" id="3.40.1190.20">
    <property type="match status" value="1"/>
</dbReference>
<evidence type="ECO:0000313" key="5">
    <source>
        <dbReference type="Proteomes" id="UP000373149"/>
    </source>
</evidence>
<keyword evidence="1" id="KW-0808">Transferase</keyword>
<keyword evidence="2 4" id="KW-0418">Kinase</keyword>
<evidence type="ECO:0000259" key="3">
    <source>
        <dbReference type="Pfam" id="PF00294"/>
    </source>
</evidence>
<dbReference type="Pfam" id="PF00294">
    <property type="entry name" value="PfkB"/>
    <property type="match status" value="1"/>
</dbReference>
<dbReference type="InterPro" id="IPR029056">
    <property type="entry name" value="Ribokinase-like"/>
</dbReference>
<feature type="domain" description="Carbohydrate kinase PfkB" evidence="3">
    <location>
        <begin position="51"/>
        <end position="310"/>
    </location>
</feature>
<comment type="caution">
    <text evidence="4">The sequence shown here is derived from an EMBL/GenBank/DDBJ whole genome shotgun (WGS) entry which is preliminary data.</text>
</comment>
<proteinExistence type="predicted"/>
<dbReference type="AlphaFoldDB" id="A0A5N8WKN3"/>
<evidence type="ECO:0000256" key="1">
    <source>
        <dbReference type="ARBA" id="ARBA00022679"/>
    </source>
</evidence>
<dbReference type="InterPro" id="IPR002173">
    <property type="entry name" value="Carboh/pur_kinase_PfkB_CS"/>
</dbReference>
<sequence length="338" mass="35640">MSFRAGGAHSWALGWSHRREAVPVLDVLFAGEVFCDLVFGGIPHLPTPGTEVYADRFAVSAGGTATRSVAAARLGLRTGLFGVIGTDLFGEHLAARLAAEENLDLTWLRRDPSVHTPVTAAVTHGHDRAFLTYEEEGARRPEVWEGELPPTRFLQLGIGGPLPGWAAELRARGTRVVGGVGWDPTGRWPHDVLTRLAEIDVFVCNAVEATSYTRTSTVEEAVKVLADLVPDVVVTDGANGAVAVDGATGELVRVPAPRVPAADPTGAGDVFTAALITGLDHGWPLPTRLRFAGLCAALSVQSLGGASSAPRWEAVNAFLERTSGIPDADLARIRAAMP</sequence>
<dbReference type="PROSITE" id="PS00584">
    <property type="entry name" value="PFKB_KINASES_2"/>
    <property type="match status" value="1"/>
</dbReference>
<protein>
    <submittedName>
        <fullName evidence="4">Carbohydrate kinase family protein</fullName>
    </submittedName>
</protein>
<dbReference type="Proteomes" id="UP000373149">
    <property type="component" value="Unassembled WGS sequence"/>
</dbReference>
<name>A0A5N8WKN3_9ACTN</name>
<reference evidence="4 5" key="1">
    <citation type="submission" date="2019-09" db="EMBL/GenBank/DDBJ databases">
        <authorList>
            <person name="Duangmal K."/>
            <person name="Teo W.F.A."/>
            <person name="Lipun K."/>
        </authorList>
    </citation>
    <scope>NUCLEOTIDE SEQUENCE [LARGE SCALE GENOMIC DNA]</scope>
    <source>
        <strain evidence="4 5">K1PN6</strain>
    </source>
</reference>
<dbReference type="SUPFAM" id="SSF53613">
    <property type="entry name" value="Ribokinase-like"/>
    <property type="match status" value="1"/>
</dbReference>
<dbReference type="PANTHER" id="PTHR10584">
    <property type="entry name" value="SUGAR KINASE"/>
    <property type="match status" value="1"/>
</dbReference>
<keyword evidence="5" id="KW-1185">Reference proteome</keyword>
<accession>A0A5N8WKN3</accession>